<dbReference type="Proteomes" id="UP000014184">
    <property type="component" value="Unassembled WGS sequence"/>
</dbReference>
<evidence type="ECO:0000313" key="2">
    <source>
        <dbReference type="EMBL" id="EOR71660.1"/>
    </source>
</evidence>
<keyword evidence="2" id="KW-0413">Isomerase</keyword>
<evidence type="ECO:0000313" key="3">
    <source>
        <dbReference type="Proteomes" id="UP000014184"/>
    </source>
</evidence>
<accession>A0A9P2TAZ0</accession>
<dbReference type="EMBL" id="AOSG01000029">
    <property type="protein sequence ID" value="EOR71660.1"/>
    <property type="molecule type" value="Genomic_DNA"/>
</dbReference>
<dbReference type="SUPFAM" id="SSF53697">
    <property type="entry name" value="SIS domain"/>
    <property type="match status" value="1"/>
</dbReference>
<keyword evidence="3" id="KW-1185">Reference proteome</keyword>
<dbReference type="InterPro" id="IPR001347">
    <property type="entry name" value="SIS_dom"/>
</dbReference>
<dbReference type="AlphaFoldDB" id="A0A9P2TAZ0"/>
<feature type="domain" description="SIS" evidence="1">
    <location>
        <begin position="34"/>
        <end position="166"/>
    </location>
</feature>
<dbReference type="GO" id="GO:0097367">
    <property type="term" value="F:carbohydrate derivative binding"/>
    <property type="evidence" value="ECO:0007669"/>
    <property type="project" value="InterPro"/>
</dbReference>
<dbReference type="PROSITE" id="PS51464">
    <property type="entry name" value="SIS"/>
    <property type="match status" value="1"/>
</dbReference>
<dbReference type="InterPro" id="IPR046348">
    <property type="entry name" value="SIS_dom_sf"/>
</dbReference>
<proteinExistence type="predicted"/>
<dbReference type="Gene3D" id="3.40.50.10490">
    <property type="entry name" value="Glucose-6-phosphate isomerase like protein, domain 1"/>
    <property type="match status" value="1"/>
</dbReference>
<evidence type="ECO:0000259" key="1">
    <source>
        <dbReference type="PROSITE" id="PS51464"/>
    </source>
</evidence>
<reference evidence="2 3" key="1">
    <citation type="journal article" date="2013" name="Genome Announc.">
        <title>Draft Genome Sequence of the Lignocellulose Decomposer Thermobifida fusca Strain TM51.</title>
        <authorList>
            <person name="Toth A."/>
            <person name="Barna T."/>
            <person name="Nagy I."/>
            <person name="Horvath B."/>
            <person name="Nagy I."/>
            <person name="Tancsics A."/>
            <person name="Kriszt B."/>
            <person name="Baka E."/>
            <person name="Fekete C."/>
            <person name="Kukolya J."/>
        </authorList>
    </citation>
    <scope>NUCLEOTIDE SEQUENCE [LARGE SCALE GENOMIC DNA]</scope>
    <source>
        <strain evidence="2 3">TM51</strain>
    </source>
</reference>
<name>A0A9P2TAZ0_THEFU</name>
<gene>
    <name evidence="2" type="ORF">TM51_06212</name>
</gene>
<organism evidence="2 3">
    <name type="scientific">Thermobifida fusca TM51</name>
    <dbReference type="NCBI Taxonomy" id="1169414"/>
    <lineage>
        <taxon>Bacteria</taxon>
        <taxon>Bacillati</taxon>
        <taxon>Actinomycetota</taxon>
        <taxon>Actinomycetes</taxon>
        <taxon>Streptosporangiales</taxon>
        <taxon>Nocardiopsidaceae</taxon>
        <taxon>Thermobifida</taxon>
    </lineage>
</organism>
<dbReference type="GO" id="GO:0016853">
    <property type="term" value="F:isomerase activity"/>
    <property type="evidence" value="ECO:0007669"/>
    <property type="project" value="UniProtKB-KW"/>
</dbReference>
<protein>
    <submittedName>
        <fullName evidence="2">Sugar isomerase (SIS)</fullName>
    </submittedName>
</protein>
<comment type="caution">
    <text evidence="2">The sequence shown here is derived from an EMBL/GenBank/DDBJ whole genome shotgun (WGS) entry which is preliminary data.</text>
</comment>
<dbReference type="RefSeq" id="WP_016188513.1">
    <property type="nucleotide sequence ID" value="NZ_AOSG01000029.1"/>
</dbReference>
<sequence>MVTVDQLATDLSAKAAALHRLADHLARNDPYTALPSLLDDEPAAVVLLGVGAGYYACQAAGMRLRRAGLGAFAESATRAQLPPGGPDTLVVAVALGSGRRELCESLEHYAGSSPVIVLAESPEAPEARYADIVAPLMAGDTARELEVLAYQQAVALLLVLAARLGASTPGVADPAATLRRAANSITDLWERSPHWVPALAQTLHGPAGTALVAPAELLPAAQFGALTLRRGPVLVAHACETGEWSHVDRYLAALQDYRALLFTGSRFDERFAAHLTALRGVFAAVGGDVPGAAMSLRYPGEQDPDVRLLVDPLVSELLALHWWRERDA</sequence>
<dbReference type="GO" id="GO:1901135">
    <property type="term" value="P:carbohydrate derivative metabolic process"/>
    <property type="evidence" value="ECO:0007669"/>
    <property type="project" value="InterPro"/>
</dbReference>